<name>A0A212KKP9_9BACT</name>
<keyword evidence="3 7" id="KW-0312">Gluconeogenesis</keyword>
<feature type="binding site" evidence="7">
    <location>
        <position position="227"/>
    </location>
    <ligand>
        <name>substrate</name>
    </ligand>
</feature>
<evidence type="ECO:0000313" key="9">
    <source>
        <dbReference type="EMBL" id="SBW12165.1"/>
    </source>
</evidence>
<dbReference type="GO" id="GO:0006096">
    <property type="term" value="P:glycolytic process"/>
    <property type="evidence" value="ECO:0007669"/>
    <property type="project" value="UniProtKB-UniRule"/>
</dbReference>
<evidence type="ECO:0000256" key="6">
    <source>
        <dbReference type="ARBA" id="ARBA00023235"/>
    </source>
</evidence>
<organism evidence="9">
    <name type="scientific">uncultured Desulfovibrio sp</name>
    <dbReference type="NCBI Taxonomy" id="167968"/>
    <lineage>
        <taxon>Bacteria</taxon>
        <taxon>Pseudomonadati</taxon>
        <taxon>Thermodesulfobacteriota</taxon>
        <taxon>Desulfovibrionia</taxon>
        <taxon>Desulfovibrionales</taxon>
        <taxon>Desulfovibrionaceae</taxon>
        <taxon>Desulfovibrio</taxon>
        <taxon>environmental samples</taxon>
    </lineage>
</organism>
<dbReference type="InterPro" id="IPR022896">
    <property type="entry name" value="TrioseP_Isoase_bac/euk"/>
</dbReference>
<gene>
    <name evidence="7 9" type="primary">tpiA</name>
    <name evidence="9" type="ORF">KM92DES2_20359</name>
</gene>
<feature type="active site" description="Proton acceptor" evidence="7">
    <location>
        <position position="182"/>
    </location>
</feature>
<dbReference type="EMBL" id="FLUP01000002">
    <property type="protein sequence ID" value="SBW12165.1"/>
    <property type="molecule type" value="Genomic_DNA"/>
</dbReference>
<feature type="active site" description="Electrophile" evidence="7">
    <location>
        <position position="105"/>
    </location>
</feature>
<dbReference type="PROSITE" id="PS00171">
    <property type="entry name" value="TIM_1"/>
    <property type="match status" value="1"/>
</dbReference>
<feature type="binding site" evidence="7">
    <location>
        <begin position="17"/>
        <end position="19"/>
    </location>
    <ligand>
        <name>substrate</name>
    </ligand>
</feature>
<dbReference type="PANTHER" id="PTHR21139">
    <property type="entry name" value="TRIOSEPHOSPHATE ISOMERASE"/>
    <property type="match status" value="1"/>
</dbReference>
<dbReference type="Pfam" id="PF00121">
    <property type="entry name" value="TIM"/>
    <property type="match status" value="1"/>
</dbReference>
<comment type="function">
    <text evidence="7">Involved in the gluconeogenesis. Catalyzes stereospecifically the conversion of dihydroxyacetone phosphate (DHAP) to D-glyceraldehyde-3-phosphate (G3P).</text>
</comment>
<dbReference type="InterPro" id="IPR013785">
    <property type="entry name" value="Aldolase_TIM"/>
</dbReference>
<comment type="subcellular location">
    <subcellularLocation>
        <location evidence="7 8">Cytoplasm</location>
    </subcellularLocation>
</comment>
<keyword evidence="4 7" id="KW-0963">Cytoplasm</keyword>
<dbReference type="FunFam" id="3.20.20.70:FF:000016">
    <property type="entry name" value="Triosephosphate isomerase"/>
    <property type="match status" value="1"/>
</dbReference>
<evidence type="ECO:0000256" key="8">
    <source>
        <dbReference type="RuleBase" id="RU363013"/>
    </source>
</evidence>
<evidence type="ECO:0000256" key="3">
    <source>
        <dbReference type="ARBA" id="ARBA00022432"/>
    </source>
</evidence>
<reference evidence="9" key="1">
    <citation type="submission" date="2016-04" db="EMBL/GenBank/DDBJ databases">
        <authorList>
            <person name="Evans L.H."/>
            <person name="Alamgir A."/>
            <person name="Owens N."/>
            <person name="Weber N.D."/>
            <person name="Virtaneva K."/>
            <person name="Barbian K."/>
            <person name="Babar A."/>
            <person name="Rosenke K."/>
        </authorList>
    </citation>
    <scope>NUCLEOTIDE SEQUENCE</scope>
    <source>
        <strain evidence="9">92-2</strain>
    </source>
</reference>
<comment type="catalytic activity">
    <reaction evidence="7 8">
        <text>D-glyceraldehyde 3-phosphate = dihydroxyacetone phosphate</text>
        <dbReference type="Rhea" id="RHEA:18585"/>
        <dbReference type="ChEBI" id="CHEBI:57642"/>
        <dbReference type="ChEBI" id="CHEBI:59776"/>
        <dbReference type="EC" id="5.3.1.1"/>
    </reaction>
</comment>
<comment type="similarity">
    <text evidence="2 7 8">Belongs to the triosephosphate isomerase family.</text>
</comment>
<accession>A0A212KKP9</accession>
<dbReference type="GO" id="GO:0005829">
    <property type="term" value="C:cytosol"/>
    <property type="evidence" value="ECO:0007669"/>
    <property type="project" value="TreeGrafter"/>
</dbReference>
<evidence type="ECO:0000256" key="5">
    <source>
        <dbReference type="ARBA" id="ARBA00023152"/>
    </source>
</evidence>
<keyword evidence="5 7" id="KW-0324">Glycolysis</keyword>
<evidence type="ECO:0000256" key="4">
    <source>
        <dbReference type="ARBA" id="ARBA00022490"/>
    </source>
</evidence>
<dbReference type="InterPro" id="IPR000652">
    <property type="entry name" value="Triosephosphate_isomerase"/>
</dbReference>
<proteinExistence type="inferred from homology"/>
<protein>
    <recommendedName>
        <fullName evidence="7 8">Triosephosphate isomerase</fullName>
        <shortName evidence="7">TIM</shortName>
        <shortName evidence="7">TPI</shortName>
        <ecNumber evidence="7 8">5.3.1.1</ecNumber>
    </recommendedName>
    <alternativeName>
        <fullName evidence="7">Triose-phosphate isomerase</fullName>
    </alternativeName>
</protein>
<dbReference type="Gene3D" id="3.20.20.70">
    <property type="entry name" value="Aldolase class I"/>
    <property type="match status" value="1"/>
</dbReference>
<comment type="pathway">
    <text evidence="1 7 8">Carbohydrate degradation; glycolysis; D-glyceraldehyde 3-phosphate from glycerone phosphate: step 1/1.</text>
</comment>
<dbReference type="EC" id="5.3.1.1" evidence="7 8"/>
<dbReference type="CDD" id="cd00311">
    <property type="entry name" value="TIM"/>
    <property type="match status" value="1"/>
</dbReference>
<dbReference type="InterPro" id="IPR035990">
    <property type="entry name" value="TIM_sf"/>
</dbReference>
<evidence type="ECO:0000256" key="7">
    <source>
        <dbReference type="HAMAP-Rule" id="MF_00147"/>
    </source>
</evidence>
<dbReference type="SUPFAM" id="SSF51351">
    <property type="entry name" value="Triosephosphate isomerase (TIM)"/>
    <property type="match status" value="1"/>
</dbReference>
<feature type="binding site" evidence="7">
    <location>
        <position position="188"/>
    </location>
    <ligand>
        <name>substrate</name>
    </ligand>
</feature>
<dbReference type="NCBIfam" id="TIGR00419">
    <property type="entry name" value="tim"/>
    <property type="match status" value="1"/>
</dbReference>
<sequence length="263" mass="27490">MFHLILEDAMQKIFAANWKMYKTRAQAAQSASDLAKGLGHMPAGQDVVVFAPFTSISCVADAFKGVAALSAGGQNCYPAEEGAFTGETSPAMLLDAGASWVLTGHSERRHIMGEDDALVARKTIFALEHGLKVLFCIGETLDEREAGKLNAVLERQLAAVFSAMPEGLRGAALVGKLAIGYEPVWAIGTGKVAGPEEVLDAHAVTRALLKKLVGETADKLPILYGGSVKPNNAAGLMALDNVDGLLVGGASLEAQSFLQIIGA</sequence>
<comment type="subunit">
    <text evidence="7 8">Homodimer.</text>
</comment>
<dbReference type="AlphaFoldDB" id="A0A212KKP9"/>
<dbReference type="HAMAP" id="MF_00147_B">
    <property type="entry name" value="TIM_B"/>
    <property type="match status" value="1"/>
</dbReference>
<dbReference type="GO" id="GO:0004807">
    <property type="term" value="F:triose-phosphate isomerase activity"/>
    <property type="evidence" value="ECO:0007669"/>
    <property type="project" value="UniProtKB-UniRule"/>
</dbReference>
<dbReference type="GO" id="GO:0019563">
    <property type="term" value="P:glycerol catabolic process"/>
    <property type="evidence" value="ECO:0007669"/>
    <property type="project" value="TreeGrafter"/>
</dbReference>
<feature type="binding site" evidence="7">
    <location>
        <begin position="248"/>
        <end position="249"/>
    </location>
    <ligand>
        <name>substrate</name>
    </ligand>
</feature>
<dbReference type="PANTHER" id="PTHR21139:SF42">
    <property type="entry name" value="TRIOSEPHOSPHATE ISOMERASE"/>
    <property type="match status" value="1"/>
</dbReference>
<keyword evidence="6 7" id="KW-0413">Isomerase</keyword>
<dbReference type="PROSITE" id="PS51440">
    <property type="entry name" value="TIM_2"/>
    <property type="match status" value="1"/>
</dbReference>
<evidence type="ECO:0000256" key="1">
    <source>
        <dbReference type="ARBA" id="ARBA00004680"/>
    </source>
</evidence>
<dbReference type="GO" id="GO:0006094">
    <property type="term" value="P:gluconeogenesis"/>
    <property type="evidence" value="ECO:0007669"/>
    <property type="project" value="UniProtKB-UniRule"/>
</dbReference>
<dbReference type="UniPathway" id="UPA00138"/>
<comment type="pathway">
    <text evidence="7 8">Carbohydrate biosynthesis; gluconeogenesis.</text>
</comment>
<dbReference type="UniPathway" id="UPA00109">
    <property type="reaction ID" value="UER00189"/>
</dbReference>
<evidence type="ECO:0000256" key="2">
    <source>
        <dbReference type="ARBA" id="ARBA00007422"/>
    </source>
</evidence>
<dbReference type="GO" id="GO:0046166">
    <property type="term" value="P:glyceraldehyde-3-phosphate biosynthetic process"/>
    <property type="evidence" value="ECO:0007669"/>
    <property type="project" value="TreeGrafter"/>
</dbReference>
<dbReference type="InterPro" id="IPR020861">
    <property type="entry name" value="Triosephosphate_isomerase_AS"/>
</dbReference>